<sequence length="329" mass="36460">MTSSSSSQQVSGYEASQSRPSTCFSCTRLNPTTFLVVEDDQWQEMPFIYAKVLSSVIVLVDTGCGGAAREPSVQLTSLREFIETYPVSDNDGVPLNPDGKKEYAVVCTHCHYDHIGGIAQFVGNTSSIWASSNDKGFIQDDLPTNSLCRFVGMETPKYAVTNWASDGESIRHRPSDKSDAEDLGLVIYHTPGHTPDELAIWDAGERTIFVGDSLYEWAPIIFPREGNLRDYSATLSKLKSLVKQWNHESTPEKKVKMACGHTTSAVDAEEFLMEVERFLSKVNRGLIEPKDRGEARGVKLVGYENEDGRISFLGPKQLFDDVKVDQCPA</sequence>
<dbReference type="AlphaFoldDB" id="A0A9W8YYM7"/>
<gene>
    <name evidence="3" type="ORF">N0V93_003058</name>
</gene>
<dbReference type="SUPFAM" id="SSF56281">
    <property type="entry name" value="Metallo-hydrolase/oxidoreductase"/>
    <property type="match status" value="1"/>
</dbReference>
<comment type="caution">
    <text evidence="3">The sequence shown here is derived from an EMBL/GenBank/DDBJ whole genome shotgun (WGS) entry which is preliminary data.</text>
</comment>
<dbReference type="Proteomes" id="UP001140453">
    <property type="component" value="Unassembled WGS sequence"/>
</dbReference>
<accession>A0A9W8YYM7</accession>
<organism evidence="3 4">
    <name type="scientific">Gnomoniopsis smithogilvyi</name>
    <dbReference type="NCBI Taxonomy" id="1191159"/>
    <lineage>
        <taxon>Eukaryota</taxon>
        <taxon>Fungi</taxon>
        <taxon>Dikarya</taxon>
        <taxon>Ascomycota</taxon>
        <taxon>Pezizomycotina</taxon>
        <taxon>Sordariomycetes</taxon>
        <taxon>Sordariomycetidae</taxon>
        <taxon>Diaporthales</taxon>
        <taxon>Gnomoniaceae</taxon>
        <taxon>Gnomoniopsis</taxon>
    </lineage>
</organism>
<evidence type="ECO:0000313" key="3">
    <source>
        <dbReference type="EMBL" id="KAJ4393843.1"/>
    </source>
</evidence>
<dbReference type="PANTHER" id="PTHR42951">
    <property type="entry name" value="METALLO-BETA-LACTAMASE DOMAIN-CONTAINING"/>
    <property type="match status" value="1"/>
</dbReference>
<feature type="compositionally biased region" description="Low complexity" evidence="1">
    <location>
        <begin position="1"/>
        <end position="11"/>
    </location>
</feature>
<dbReference type="EMBL" id="JAPEVB010000002">
    <property type="protein sequence ID" value="KAJ4393843.1"/>
    <property type="molecule type" value="Genomic_DNA"/>
</dbReference>
<dbReference type="Pfam" id="PF00753">
    <property type="entry name" value="Lactamase_B"/>
    <property type="match status" value="1"/>
</dbReference>
<reference evidence="3" key="1">
    <citation type="submission" date="2022-10" db="EMBL/GenBank/DDBJ databases">
        <title>Tapping the CABI collections for fungal endophytes: first genome assemblies for Collariella, Neodidymelliopsis, Ascochyta clinopodiicola, Didymella pomorum, Didymosphaeria variabile, Neocosmospora piperis and Neocucurbitaria cava.</title>
        <authorList>
            <person name="Hill R."/>
        </authorList>
    </citation>
    <scope>NUCLEOTIDE SEQUENCE</scope>
    <source>
        <strain evidence="3">IMI 355082</strain>
    </source>
</reference>
<dbReference type="OrthoDB" id="3341310at2759"/>
<protein>
    <recommendedName>
        <fullName evidence="2">Metallo-beta-lactamase domain-containing protein</fullName>
    </recommendedName>
</protein>
<dbReference type="InterPro" id="IPR050855">
    <property type="entry name" value="NDM-1-like"/>
</dbReference>
<feature type="region of interest" description="Disordered" evidence="1">
    <location>
        <begin position="1"/>
        <end position="21"/>
    </location>
</feature>
<keyword evidence="4" id="KW-1185">Reference proteome</keyword>
<dbReference type="InterPro" id="IPR036866">
    <property type="entry name" value="RibonucZ/Hydroxyglut_hydro"/>
</dbReference>
<dbReference type="SMART" id="SM00849">
    <property type="entry name" value="Lactamase_B"/>
    <property type="match status" value="1"/>
</dbReference>
<dbReference type="Gene3D" id="3.60.15.10">
    <property type="entry name" value="Ribonuclease Z/Hydroxyacylglutathione hydrolase-like"/>
    <property type="match status" value="1"/>
</dbReference>
<name>A0A9W8YYM7_9PEZI</name>
<dbReference type="InterPro" id="IPR001279">
    <property type="entry name" value="Metallo-B-lactamas"/>
</dbReference>
<evidence type="ECO:0000256" key="1">
    <source>
        <dbReference type="SAM" id="MobiDB-lite"/>
    </source>
</evidence>
<feature type="domain" description="Metallo-beta-lactamase" evidence="2">
    <location>
        <begin position="45"/>
        <end position="261"/>
    </location>
</feature>
<evidence type="ECO:0000259" key="2">
    <source>
        <dbReference type="SMART" id="SM00849"/>
    </source>
</evidence>
<dbReference type="PANTHER" id="PTHR42951:SF4">
    <property type="entry name" value="ACYL-COENZYME A THIOESTERASE MBLAC2"/>
    <property type="match status" value="1"/>
</dbReference>
<proteinExistence type="predicted"/>
<evidence type="ECO:0000313" key="4">
    <source>
        <dbReference type="Proteomes" id="UP001140453"/>
    </source>
</evidence>